<keyword evidence="1" id="KW-1133">Transmembrane helix</keyword>
<dbReference type="PANTHER" id="PTHR40078:SF1">
    <property type="entry name" value="INTEGRAL MEMBRANE PROTEIN"/>
    <property type="match status" value="1"/>
</dbReference>
<gene>
    <name evidence="2" type="ORF">I568_00073</name>
</gene>
<feature type="transmembrane region" description="Helical" evidence="1">
    <location>
        <begin position="72"/>
        <end position="88"/>
    </location>
</feature>
<accession>S1NFH1</accession>
<dbReference type="PATRIC" id="fig|1121865.3.peg.2146"/>
<name>S1NFH1_9ENTE</name>
<keyword evidence="3" id="KW-1185">Reference proteome</keyword>
<proteinExistence type="predicted"/>
<protein>
    <submittedName>
        <fullName evidence="2">Uncharacterized protein</fullName>
    </submittedName>
</protein>
<dbReference type="AlphaFoldDB" id="S1NFH1"/>
<reference evidence="2 3" key="1">
    <citation type="submission" date="2013-03" db="EMBL/GenBank/DDBJ databases">
        <title>The Genome Sequence of Enterococcus columbae ATCC_51263 (PacBio/Illumina hybrid assembly).</title>
        <authorList>
            <consortium name="The Broad Institute Genomics Platform"/>
            <consortium name="The Broad Institute Genome Sequencing Center for Infectious Disease"/>
            <person name="Earl A."/>
            <person name="Russ C."/>
            <person name="Gilmore M."/>
            <person name="Surin D."/>
            <person name="Walker B."/>
            <person name="Young S."/>
            <person name="Zeng Q."/>
            <person name="Gargeya S."/>
            <person name="Fitzgerald M."/>
            <person name="Haas B."/>
            <person name="Abouelleil A."/>
            <person name="Allen A.W."/>
            <person name="Alvarado L."/>
            <person name="Arachchi H.M."/>
            <person name="Berlin A.M."/>
            <person name="Chapman S.B."/>
            <person name="Gainer-Dewar J."/>
            <person name="Goldberg J."/>
            <person name="Griggs A."/>
            <person name="Gujja S."/>
            <person name="Hansen M."/>
            <person name="Howarth C."/>
            <person name="Imamovic A."/>
            <person name="Ireland A."/>
            <person name="Larimer J."/>
            <person name="McCowan C."/>
            <person name="Murphy C."/>
            <person name="Pearson M."/>
            <person name="Poon T.W."/>
            <person name="Priest M."/>
            <person name="Roberts A."/>
            <person name="Saif S."/>
            <person name="Shea T."/>
            <person name="Sisk P."/>
            <person name="Sykes S."/>
            <person name="Wortman J."/>
            <person name="Nusbaum C."/>
            <person name="Birren B."/>
        </authorList>
    </citation>
    <scope>NUCLEOTIDE SEQUENCE [LARGE SCALE GENOMIC DNA]</scope>
    <source>
        <strain evidence="2 3">ATCC 51263</strain>
    </source>
</reference>
<sequence>MKSLFLKSLCILPAVLICGVGVSLFVRANLGCDPVTMFEIALTNLFSISLGQAALGFEGLVFLIFFFFNRKLIHMGTFLFAFGIGPAIDFSEHFLQSTLGNPSGLFWQAFYLITGTLAICWSLAFYIPLNFGYQTSDILTLSLMEWAKLRYSLALIIVYAGLFLASLPFQAPFGIGSIIAVVSYGPIIDYLMQKVPFNAKTCYQSLAKYCKC</sequence>
<dbReference type="RefSeq" id="WP_016184298.1">
    <property type="nucleotide sequence ID" value="NZ_JXKI01000019.1"/>
</dbReference>
<dbReference type="PANTHER" id="PTHR40078">
    <property type="entry name" value="INTEGRAL MEMBRANE PROTEIN-RELATED"/>
    <property type="match status" value="1"/>
</dbReference>
<feature type="transmembrane region" description="Helical" evidence="1">
    <location>
        <begin position="44"/>
        <end position="65"/>
    </location>
</feature>
<evidence type="ECO:0000256" key="1">
    <source>
        <dbReference type="SAM" id="Phobius"/>
    </source>
</evidence>
<dbReference type="OrthoDB" id="1758183at2"/>
<feature type="transmembrane region" description="Helical" evidence="1">
    <location>
        <begin position="173"/>
        <end position="191"/>
    </location>
</feature>
<dbReference type="eggNOG" id="COG2364">
    <property type="taxonomic scope" value="Bacteria"/>
</dbReference>
<dbReference type="Pfam" id="PF19700">
    <property type="entry name" value="DUF6198"/>
    <property type="match status" value="1"/>
</dbReference>
<feature type="transmembrane region" description="Helical" evidence="1">
    <location>
        <begin position="108"/>
        <end position="129"/>
    </location>
</feature>
<organism evidence="2 3">
    <name type="scientific">Enterococcus columbae DSM 7374 = ATCC 51263</name>
    <dbReference type="NCBI Taxonomy" id="1121865"/>
    <lineage>
        <taxon>Bacteria</taxon>
        <taxon>Bacillati</taxon>
        <taxon>Bacillota</taxon>
        <taxon>Bacilli</taxon>
        <taxon>Lactobacillales</taxon>
        <taxon>Enterococcaceae</taxon>
        <taxon>Enterococcus</taxon>
    </lineage>
</organism>
<feature type="transmembrane region" description="Helical" evidence="1">
    <location>
        <begin position="149"/>
        <end position="167"/>
    </location>
</feature>
<dbReference type="STRING" id="1121865.OMW_02202"/>
<dbReference type="InterPro" id="IPR038750">
    <property type="entry name" value="YczE/YyaS-like"/>
</dbReference>
<dbReference type="Proteomes" id="UP000014113">
    <property type="component" value="Unassembled WGS sequence"/>
</dbReference>
<evidence type="ECO:0000313" key="3">
    <source>
        <dbReference type="Proteomes" id="UP000014113"/>
    </source>
</evidence>
<keyword evidence="1" id="KW-0472">Membrane</keyword>
<comment type="caution">
    <text evidence="2">The sequence shown here is derived from an EMBL/GenBank/DDBJ whole genome shotgun (WGS) entry which is preliminary data.</text>
</comment>
<dbReference type="EMBL" id="ASWJ01000001">
    <property type="protein sequence ID" value="EOW87787.1"/>
    <property type="molecule type" value="Genomic_DNA"/>
</dbReference>
<evidence type="ECO:0000313" key="2">
    <source>
        <dbReference type="EMBL" id="EOW87787.1"/>
    </source>
</evidence>
<keyword evidence="1" id="KW-0812">Transmembrane</keyword>